<feature type="transmembrane region" description="Helical" evidence="6">
    <location>
        <begin position="326"/>
        <end position="343"/>
    </location>
</feature>
<feature type="transmembrane region" description="Helical" evidence="6">
    <location>
        <begin position="272"/>
        <end position="291"/>
    </location>
</feature>
<evidence type="ECO:0000256" key="1">
    <source>
        <dbReference type="ARBA" id="ARBA00004141"/>
    </source>
</evidence>
<dbReference type="CDD" id="cd17393">
    <property type="entry name" value="MFS_MosC_like"/>
    <property type="match status" value="1"/>
</dbReference>
<dbReference type="InterPro" id="IPR011701">
    <property type="entry name" value="MFS"/>
</dbReference>
<comment type="caution">
    <text evidence="8">The sequence shown here is derived from an EMBL/GenBank/DDBJ whole genome shotgun (WGS) entry which is preliminary data.</text>
</comment>
<dbReference type="PROSITE" id="PS50850">
    <property type="entry name" value="MFS"/>
    <property type="match status" value="1"/>
</dbReference>
<proteinExistence type="predicted"/>
<keyword evidence="4 6" id="KW-0472">Membrane</keyword>
<dbReference type="InterPro" id="IPR051788">
    <property type="entry name" value="MFS_Transporter"/>
</dbReference>
<keyword evidence="3 6" id="KW-1133">Transmembrane helix</keyword>
<feature type="transmembrane region" description="Helical" evidence="6">
    <location>
        <begin position="297"/>
        <end position="319"/>
    </location>
</feature>
<dbReference type="Gene3D" id="1.20.1250.20">
    <property type="entry name" value="MFS general substrate transporter like domains"/>
    <property type="match status" value="2"/>
</dbReference>
<feature type="region of interest" description="Disordered" evidence="5">
    <location>
        <begin position="379"/>
        <end position="401"/>
    </location>
</feature>
<evidence type="ECO:0000256" key="5">
    <source>
        <dbReference type="SAM" id="MobiDB-lite"/>
    </source>
</evidence>
<feature type="transmembrane region" description="Helical" evidence="6">
    <location>
        <begin position="7"/>
        <end position="29"/>
    </location>
</feature>
<evidence type="ECO:0000256" key="3">
    <source>
        <dbReference type="ARBA" id="ARBA00022989"/>
    </source>
</evidence>
<feature type="transmembrane region" description="Helical" evidence="6">
    <location>
        <begin position="73"/>
        <end position="90"/>
    </location>
</feature>
<keyword evidence="9" id="KW-1185">Reference proteome</keyword>
<feature type="transmembrane region" description="Helical" evidence="6">
    <location>
        <begin position="355"/>
        <end position="373"/>
    </location>
</feature>
<evidence type="ECO:0000259" key="7">
    <source>
        <dbReference type="PROSITE" id="PS50850"/>
    </source>
</evidence>
<sequence length="401" mass="41880">MGLSFASARLIMALFFFYSSSMSNWLIRIPDVQHKLGLEPATLAICLLGVPIGLVTSMAFSGAVVEWLGPRRAIKIGFPLLLGPLLLPGFATSPTLLFLALVLVGLGMGPLEVALNVTADRIGRAIGRTVMSRCHAFWSFGLMGGSVTGSLAATYGLSPGIHMIVVVISVFVIGEALASRLPPIHTAEDASPRAKTPAFVLPSPKIVLLCLFAFGMLLVEGGIIDWSAIYLRDVFGSKPPTTGYALTAFSMLMAFGRLIGDWLSMRYGAVKMARVCCAVALAGLLVMVLAVDPFMVIIGAAATGFGVSIVFPLAVTAAASREGPPAVNVAALSLLSFSGFLLGPPMVGFVAQVGGYRLGMATLLLAAGMSLWLSGEVRPRKPGSTPVAAKDGVRDTTNEPV</sequence>
<name>A0A9X3E2H3_9HYPH</name>
<dbReference type="RefSeq" id="WP_266337562.1">
    <property type="nucleotide sequence ID" value="NZ_JAPKNK010000002.1"/>
</dbReference>
<evidence type="ECO:0000256" key="6">
    <source>
        <dbReference type="SAM" id="Phobius"/>
    </source>
</evidence>
<evidence type="ECO:0000313" key="8">
    <source>
        <dbReference type="EMBL" id="MCX5568588.1"/>
    </source>
</evidence>
<feature type="domain" description="Major facilitator superfamily (MFS) profile" evidence="7">
    <location>
        <begin position="206"/>
        <end position="401"/>
    </location>
</feature>
<feature type="transmembrane region" description="Helical" evidence="6">
    <location>
        <begin position="41"/>
        <end position="61"/>
    </location>
</feature>
<feature type="compositionally biased region" description="Basic and acidic residues" evidence="5">
    <location>
        <begin position="391"/>
        <end position="401"/>
    </location>
</feature>
<gene>
    <name evidence="8" type="ORF">OSH07_05240</name>
</gene>
<dbReference type="InterPro" id="IPR020846">
    <property type="entry name" value="MFS_dom"/>
</dbReference>
<dbReference type="InterPro" id="IPR036259">
    <property type="entry name" value="MFS_trans_sf"/>
</dbReference>
<evidence type="ECO:0000256" key="4">
    <source>
        <dbReference type="ARBA" id="ARBA00023136"/>
    </source>
</evidence>
<dbReference type="EMBL" id="JAPKNK010000002">
    <property type="protein sequence ID" value="MCX5568588.1"/>
    <property type="molecule type" value="Genomic_DNA"/>
</dbReference>
<accession>A0A9X3E2H3</accession>
<dbReference type="PANTHER" id="PTHR23514:SF13">
    <property type="entry name" value="INNER MEMBRANE PROTEIN YBJJ"/>
    <property type="match status" value="1"/>
</dbReference>
<dbReference type="GO" id="GO:0022857">
    <property type="term" value="F:transmembrane transporter activity"/>
    <property type="evidence" value="ECO:0007669"/>
    <property type="project" value="InterPro"/>
</dbReference>
<reference evidence="8" key="1">
    <citation type="submission" date="2022-11" db="EMBL/GenBank/DDBJ databases">
        <title>Biodiversity and phylogenetic relationships of bacteria.</title>
        <authorList>
            <person name="Machado R.A.R."/>
            <person name="Bhat A."/>
            <person name="Loulou A."/>
            <person name="Kallel S."/>
        </authorList>
    </citation>
    <scope>NUCLEOTIDE SEQUENCE</scope>
    <source>
        <strain evidence="8">K-TC2</strain>
    </source>
</reference>
<comment type="subcellular location">
    <subcellularLocation>
        <location evidence="1">Membrane</location>
        <topology evidence="1">Multi-pass membrane protein</topology>
    </subcellularLocation>
</comment>
<evidence type="ECO:0000313" key="9">
    <source>
        <dbReference type="Proteomes" id="UP001144805"/>
    </source>
</evidence>
<dbReference type="SUPFAM" id="SSF103473">
    <property type="entry name" value="MFS general substrate transporter"/>
    <property type="match status" value="1"/>
</dbReference>
<dbReference type="Proteomes" id="UP001144805">
    <property type="component" value="Unassembled WGS sequence"/>
</dbReference>
<feature type="transmembrane region" description="Helical" evidence="6">
    <location>
        <begin position="241"/>
        <end position="260"/>
    </location>
</feature>
<evidence type="ECO:0000256" key="2">
    <source>
        <dbReference type="ARBA" id="ARBA00022692"/>
    </source>
</evidence>
<dbReference type="AlphaFoldDB" id="A0A9X3E2H3"/>
<keyword evidence="2 6" id="KW-0812">Transmembrane</keyword>
<feature type="transmembrane region" description="Helical" evidence="6">
    <location>
        <begin position="161"/>
        <end position="178"/>
    </location>
</feature>
<dbReference type="GO" id="GO:0016020">
    <property type="term" value="C:membrane"/>
    <property type="evidence" value="ECO:0007669"/>
    <property type="project" value="UniProtKB-SubCell"/>
</dbReference>
<dbReference type="Pfam" id="PF07690">
    <property type="entry name" value="MFS_1"/>
    <property type="match status" value="1"/>
</dbReference>
<protein>
    <submittedName>
        <fullName evidence="8">MFS transporter</fullName>
    </submittedName>
</protein>
<feature type="transmembrane region" description="Helical" evidence="6">
    <location>
        <begin position="206"/>
        <end position="229"/>
    </location>
</feature>
<organism evidence="8 9">
    <name type="scientific">Kaistia nematophila</name>
    <dbReference type="NCBI Taxonomy" id="2994654"/>
    <lineage>
        <taxon>Bacteria</taxon>
        <taxon>Pseudomonadati</taxon>
        <taxon>Pseudomonadota</taxon>
        <taxon>Alphaproteobacteria</taxon>
        <taxon>Hyphomicrobiales</taxon>
        <taxon>Kaistiaceae</taxon>
        <taxon>Kaistia</taxon>
    </lineage>
</organism>
<dbReference type="PANTHER" id="PTHR23514">
    <property type="entry name" value="BYPASS OF STOP CODON PROTEIN 6"/>
    <property type="match status" value="1"/>
</dbReference>